<protein>
    <submittedName>
        <fullName evidence="1">Uncharacterized protein</fullName>
    </submittedName>
</protein>
<sequence length="661" mass="68394">MRQPAAFFAPNTVYKTKYVLTAAAGYRFDPAVDAYHSVAIANLGTGSFSADVTSGAATSDTLTIIVTWPTTGAATILSSDIAIGTVAPATGAAQTNGTIALTHADANVVWSGDGGTTYAVASGTFAAVTSYKTKYVLTASAGYAFDSAAGAYDQNGARDLTGRIANLGAGTFAATVSTASSSNDTLTVIVTWPTTAPATIVPADISIGTAAPLTGAAQADGSSVFNHATASIAWSADNGSSYQPASGTFSIGTSYKTRYVLTALTGYQFNATAGAYNTIGIASLGAGAFTAQVSTTSLANDTLTIIVAWPATAISDKVKISLNNTADFQAYSGHTLIPAQGLSVAAADDYSITLVNDSIDTTNPSAPLTAAMVKSVRVLDGQGNNALKNVQVVSSGVAQNHPWSLTITIGKNTTSAARTITVTVDTATAQRIDIRNLAGFTNPTIDYANQPNPRRAYPYEYGNYYYFLPGDLLSMQTSSMGLIPAGVQLVGKSSSKTSPLTNTLFNTSTYQFRYTFTMPSEPVFMSVTSTDGKAAHSILARATIPGVVLPALSGGATFVQATARALATDHSGDIVTVNPGSYDHRMYKITGIEVRSELLNVVLPSTSNGDGTYSFAMPFTDAVVTVLVERIVSNPIEVEVANHSGAQVTQDLEAFLCGRYD</sequence>
<dbReference type="RefSeq" id="WP_277568852.1">
    <property type="nucleotide sequence ID" value="NZ_JAPDHZ010000008.1"/>
</dbReference>
<gene>
    <name evidence="1" type="ORF">OMP38_33265</name>
</gene>
<accession>A0A9X4QQ92</accession>
<organism evidence="1 2">
    <name type="scientific">Cohnella ginsengisoli</name>
    <dbReference type="NCBI Taxonomy" id="425004"/>
    <lineage>
        <taxon>Bacteria</taxon>
        <taxon>Bacillati</taxon>
        <taxon>Bacillota</taxon>
        <taxon>Bacilli</taxon>
        <taxon>Bacillales</taxon>
        <taxon>Paenibacillaceae</taxon>
        <taxon>Cohnella</taxon>
    </lineage>
</organism>
<comment type="caution">
    <text evidence="1">The sequence shown here is derived from an EMBL/GenBank/DDBJ whole genome shotgun (WGS) entry which is preliminary data.</text>
</comment>
<dbReference type="Proteomes" id="UP001153387">
    <property type="component" value="Unassembled WGS sequence"/>
</dbReference>
<dbReference type="AlphaFoldDB" id="A0A9X4QQ92"/>
<evidence type="ECO:0000313" key="2">
    <source>
        <dbReference type="Proteomes" id="UP001153387"/>
    </source>
</evidence>
<keyword evidence="2" id="KW-1185">Reference proteome</keyword>
<dbReference type="EMBL" id="JAPDHZ010000008">
    <property type="protein sequence ID" value="MDG0795154.1"/>
    <property type="molecule type" value="Genomic_DNA"/>
</dbReference>
<name>A0A9X4QQ92_9BACL</name>
<proteinExistence type="predicted"/>
<evidence type="ECO:0000313" key="1">
    <source>
        <dbReference type="EMBL" id="MDG0795154.1"/>
    </source>
</evidence>
<reference evidence="1 2" key="1">
    <citation type="submission" date="2022-10" db="EMBL/GenBank/DDBJ databases">
        <title>Comparative genomic analysis of Cohnella hashimotonis sp. nov., isolated from the International Space Station.</title>
        <authorList>
            <person name="Simpson A."/>
            <person name="Venkateswaran K."/>
        </authorList>
    </citation>
    <scope>NUCLEOTIDE SEQUENCE [LARGE SCALE GENOMIC DNA]</scope>
    <source>
        <strain evidence="1 2">DSM 18997</strain>
    </source>
</reference>